<dbReference type="Pfam" id="PF00005">
    <property type="entry name" value="ABC_tran"/>
    <property type="match status" value="1"/>
</dbReference>
<dbReference type="SUPFAM" id="SSF52540">
    <property type="entry name" value="P-loop containing nucleoside triphosphate hydrolases"/>
    <property type="match status" value="1"/>
</dbReference>
<evidence type="ECO:0000256" key="5">
    <source>
        <dbReference type="ARBA" id="ARBA00022840"/>
    </source>
</evidence>
<dbReference type="InterPro" id="IPR003439">
    <property type="entry name" value="ABC_transporter-like_ATP-bd"/>
</dbReference>
<dbReference type="PANTHER" id="PTHR43067">
    <property type="entry name" value="OLIGOPEPTIDE/DIPEPTIDE ABC TRANSPORTER, ATPASE SUBUNIT"/>
    <property type="match status" value="1"/>
</dbReference>
<dbReference type="Proteomes" id="UP001222118">
    <property type="component" value="Chromosome"/>
</dbReference>
<keyword evidence="5 7" id="KW-0067">ATP-binding</keyword>
<evidence type="ECO:0000313" key="8">
    <source>
        <dbReference type="Proteomes" id="UP001222118"/>
    </source>
</evidence>
<keyword evidence="4" id="KW-0547">Nucleotide-binding</keyword>
<keyword evidence="3" id="KW-0813">Transport</keyword>
<dbReference type="RefSeq" id="WP_282211526.1">
    <property type="nucleotide sequence ID" value="NZ_CP118247.1"/>
</dbReference>
<dbReference type="EMBL" id="CP118247">
    <property type="protein sequence ID" value="WDR06012.1"/>
    <property type="molecule type" value="Genomic_DNA"/>
</dbReference>
<dbReference type="NCBIfam" id="TIGR01727">
    <property type="entry name" value="oligo_HPY"/>
    <property type="match status" value="1"/>
</dbReference>
<dbReference type="Pfam" id="PF08352">
    <property type="entry name" value="oligo_HPY"/>
    <property type="match status" value="1"/>
</dbReference>
<comment type="subcellular location">
    <subcellularLocation>
        <location evidence="1">Cell inner membrane</location>
        <topology evidence="1">Peripheral membrane protein</topology>
    </subcellularLocation>
</comment>
<dbReference type="Gene3D" id="3.40.50.300">
    <property type="entry name" value="P-loop containing nucleotide triphosphate hydrolases"/>
    <property type="match status" value="1"/>
</dbReference>
<dbReference type="InterPro" id="IPR027417">
    <property type="entry name" value="P-loop_NTPase"/>
</dbReference>
<protein>
    <submittedName>
        <fullName evidence="7">ABC transporter ATP-binding protein</fullName>
    </submittedName>
</protein>
<sequence>MIRLNNLVAAYRTGRGSINAVDGVDIEIPDRCILGVAGESGCGKSTLMKVLYGDVLSPMSLASGSIEYGFNDDQNKPVTSDTIQKQWFKRISYVPQSSMSSLNPVVKIGKQFVDFPGHEPNKRKVMEQVKTYIGKLGLPVEILDSYPHQLSGGMRQRVMIALATFFQPELILADEPTTALDVVVQKEILLLLMELQEQMGNTIILVSHDMGVHYQITHRMLIMYAAKAVEYGESDSVFAAPLHPYTRMLISSLPTIGDESARNGIPGSPPSLWGELGGCRFAARCPLATDKCRAEEPPLVEHKPGHFAACHHAGSEIPAAGEPIWQ</sequence>
<organism evidence="7 8">
    <name type="scientific">Devosia rhodophyticola</name>
    <dbReference type="NCBI Taxonomy" id="3026423"/>
    <lineage>
        <taxon>Bacteria</taxon>
        <taxon>Pseudomonadati</taxon>
        <taxon>Pseudomonadota</taxon>
        <taxon>Alphaproteobacteria</taxon>
        <taxon>Hyphomicrobiales</taxon>
        <taxon>Devosiaceae</taxon>
        <taxon>Devosia</taxon>
    </lineage>
</organism>
<accession>A0ABY7YXX3</accession>
<evidence type="ECO:0000256" key="1">
    <source>
        <dbReference type="ARBA" id="ARBA00004417"/>
    </source>
</evidence>
<reference evidence="7 8" key="1">
    <citation type="submission" date="2023-02" db="EMBL/GenBank/DDBJ databases">
        <title>Devosia chondri sp. nov., isolated from the phycosphere of marine algae.</title>
        <authorList>
            <person name="Kim J.M."/>
            <person name="Lee J.K."/>
            <person name="Choi B.J."/>
            <person name="Bayburt H."/>
            <person name="Jeon C.O."/>
        </authorList>
    </citation>
    <scope>NUCLEOTIDE SEQUENCE [LARGE SCALE GENOMIC DNA]</scope>
    <source>
        <strain evidence="7 8">G2-5</strain>
    </source>
</reference>
<dbReference type="InterPro" id="IPR013563">
    <property type="entry name" value="Oligopep_ABC_C"/>
</dbReference>
<comment type="similarity">
    <text evidence="2">Belongs to the ABC transporter superfamily.</text>
</comment>
<dbReference type="PROSITE" id="PS50893">
    <property type="entry name" value="ABC_TRANSPORTER_2"/>
    <property type="match status" value="1"/>
</dbReference>
<evidence type="ECO:0000256" key="2">
    <source>
        <dbReference type="ARBA" id="ARBA00005417"/>
    </source>
</evidence>
<dbReference type="SMART" id="SM00382">
    <property type="entry name" value="AAA"/>
    <property type="match status" value="1"/>
</dbReference>
<name>A0ABY7YXX3_9HYPH</name>
<dbReference type="CDD" id="cd03257">
    <property type="entry name" value="ABC_NikE_OppD_transporters"/>
    <property type="match status" value="1"/>
</dbReference>
<evidence type="ECO:0000256" key="3">
    <source>
        <dbReference type="ARBA" id="ARBA00022448"/>
    </source>
</evidence>
<dbReference type="InterPro" id="IPR003593">
    <property type="entry name" value="AAA+_ATPase"/>
</dbReference>
<evidence type="ECO:0000259" key="6">
    <source>
        <dbReference type="PROSITE" id="PS50893"/>
    </source>
</evidence>
<feature type="domain" description="ABC transporter" evidence="6">
    <location>
        <begin position="2"/>
        <end position="250"/>
    </location>
</feature>
<dbReference type="InterPro" id="IPR017871">
    <property type="entry name" value="ABC_transporter-like_CS"/>
</dbReference>
<dbReference type="PANTHER" id="PTHR43067:SF3">
    <property type="entry name" value="MALTOSE ABC TRANSPORTER, ATP-BINDING PROTEIN"/>
    <property type="match status" value="1"/>
</dbReference>
<proteinExistence type="inferred from homology"/>
<dbReference type="GO" id="GO:0005524">
    <property type="term" value="F:ATP binding"/>
    <property type="evidence" value="ECO:0007669"/>
    <property type="project" value="UniProtKB-KW"/>
</dbReference>
<keyword evidence="8" id="KW-1185">Reference proteome</keyword>
<evidence type="ECO:0000256" key="4">
    <source>
        <dbReference type="ARBA" id="ARBA00022741"/>
    </source>
</evidence>
<evidence type="ECO:0000313" key="7">
    <source>
        <dbReference type="EMBL" id="WDR06012.1"/>
    </source>
</evidence>
<dbReference type="PROSITE" id="PS00211">
    <property type="entry name" value="ABC_TRANSPORTER_1"/>
    <property type="match status" value="1"/>
</dbReference>
<gene>
    <name evidence="7" type="ORF">PSQ90_00665</name>
</gene>